<dbReference type="STRING" id="551995.SAMN05192574_106350"/>
<accession>A0A1H8NBT0</accession>
<name>A0A1H8NBT0_9SPHI</name>
<evidence type="ECO:0000313" key="2">
    <source>
        <dbReference type="Proteomes" id="UP000198942"/>
    </source>
</evidence>
<dbReference type="EMBL" id="FOCL01000006">
    <property type="protein sequence ID" value="SEO27006.1"/>
    <property type="molecule type" value="Genomic_DNA"/>
</dbReference>
<organism evidence="1 2">
    <name type="scientific">Mucilaginibacter gossypiicola</name>
    <dbReference type="NCBI Taxonomy" id="551995"/>
    <lineage>
        <taxon>Bacteria</taxon>
        <taxon>Pseudomonadati</taxon>
        <taxon>Bacteroidota</taxon>
        <taxon>Sphingobacteriia</taxon>
        <taxon>Sphingobacteriales</taxon>
        <taxon>Sphingobacteriaceae</taxon>
        <taxon>Mucilaginibacter</taxon>
    </lineage>
</organism>
<keyword evidence="2" id="KW-1185">Reference proteome</keyword>
<proteinExistence type="predicted"/>
<reference evidence="2" key="1">
    <citation type="submission" date="2016-10" db="EMBL/GenBank/DDBJ databases">
        <authorList>
            <person name="Varghese N."/>
            <person name="Submissions S."/>
        </authorList>
    </citation>
    <scope>NUCLEOTIDE SEQUENCE [LARGE SCALE GENOMIC DNA]</scope>
    <source>
        <strain evidence="2">Gh-48</strain>
    </source>
</reference>
<evidence type="ECO:0000313" key="1">
    <source>
        <dbReference type="EMBL" id="SEO27006.1"/>
    </source>
</evidence>
<gene>
    <name evidence="1" type="ORF">SAMN05192574_106350</name>
</gene>
<sequence length="55" mass="6157">MASLIFKGLPIGKRYAICLHIMLTHFMMQVALADYFGANRLLTYCPVAILNNIAI</sequence>
<protein>
    <submittedName>
        <fullName evidence="1">Uncharacterized protein</fullName>
    </submittedName>
</protein>
<dbReference type="Proteomes" id="UP000198942">
    <property type="component" value="Unassembled WGS sequence"/>
</dbReference>
<dbReference type="AlphaFoldDB" id="A0A1H8NBT0"/>